<dbReference type="Proteomes" id="UP000734854">
    <property type="component" value="Unassembled WGS sequence"/>
</dbReference>
<evidence type="ECO:0000256" key="4">
    <source>
        <dbReference type="ARBA" id="ARBA00022737"/>
    </source>
</evidence>
<evidence type="ECO:0000313" key="8">
    <source>
        <dbReference type="EMBL" id="KAG6528957.1"/>
    </source>
</evidence>
<dbReference type="CDD" id="cd23509">
    <property type="entry name" value="Gnk2-like"/>
    <property type="match status" value="2"/>
</dbReference>
<accession>A0A8J5HX66</accession>
<evidence type="ECO:0000259" key="7">
    <source>
        <dbReference type="PROSITE" id="PS51473"/>
    </source>
</evidence>
<dbReference type="InterPro" id="IPR038408">
    <property type="entry name" value="GNK2_sf"/>
</dbReference>
<dbReference type="AlphaFoldDB" id="A0A8J5HX66"/>
<evidence type="ECO:0000313" key="9">
    <source>
        <dbReference type="Proteomes" id="UP000734854"/>
    </source>
</evidence>
<protein>
    <recommendedName>
        <fullName evidence="7">Gnk2-homologous domain-containing protein</fullName>
    </recommendedName>
</protein>
<reference evidence="8 9" key="1">
    <citation type="submission" date="2020-08" db="EMBL/GenBank/DDBJ databases">
        <title>Plant Genome Project.</title>
        <authorList>
            <person name="Zhang R.-G."/>
        </authorList>
    </citation>
    <scope>NUCLEOTIDE SEQUENCE [LARGE SCALE GENOMIC DNA]</scope>
    <source>
        <tissue evidence="8">Rhizome</tissue>
    </source>
</reference>
<comment type="subcellular location">
    <subcellularLocation>
        <location evidence="1">Secreted</location>
    </subcellularLocation>
</comment>
<evidence type="ECO:0000256" key="3">
    <source>
        <dbReference type="ARBA" id="ARBA00022729"/>
    </source>
</evidence>
<dbReference type="FunFam" id="3.30.430.20:FF:000003">
    <property type="entry name" value="Cysteine-rich RLK (RECEPTOR-like protein kinase) 10"/>
    <property type="match status" value="1"/>
</dbReference>
<keyword evidence="3" id="KW-0732">Signal</keyword>
<dbReference type="PANTHER" id="PTHR32411:SF43">
    <property type="entry name" value="CYSTEINE-RICH REPEAT SECRETORY PROTEIN 38"/>
    <property type="match status" value="1"/>
</dbReference>
<proteinExistence type="inferred from homology"/>
<gene>
    <name evidence="8" type="ORF">ZIOFF_011149</name>
</gene>
<name>A0A8J5HX66_ZINOF</name>
<dbReference type="InterPro" id="IPR002902">
    <property type="entry name" value="GNK2"/>
</dbReference>
<feature type="domain" description="Gnk2-homologous" evidence="7">
    <location>
        <begin position="63"/>
        <end position="166"/>
    </location>
</feature>
<dbReference type="PROSITE" id="PS51473">
    <property type="entry name" value="GNK2"/>
    <property type="match status" value="2"/>
</dbReference>
<feature type="compositionally biased region" description="Pro residues" evidence="6">
    <location>
        <begin position="291"/>
        <end position="303"/>
    </location>
</feature>
<dbReference type="Gene3D" id="3.30.430.20">
    <property type="entry name" value="Gnk2 domain, C-X8-C-X2-C motif"/>
    <property type="match status" value="2"/>
</dbReference>
<dbReference type="InterPro" id="IPR050581">
    <property type="entry name" value="CRR_secretory_protein"/>
</dbReference>
<evidence type="ECO:0000256" key="2">
    <source>
        <dbReference type="ARBA" id="ARBA00022525"/>
    </source>
</evidence>
<organism evidence="8 9">
    <name type="scientific">Zingiber officinale</name>
    <name type="common">Ginger</name>
    <name type="synonym">Amomum zingiber</name>
    <dbReference type="NCBI Taxonomy" id="94328"/>
    <lineage>
        <taxon>Eukaryota</taxon>
        <taxon>Viridiplantae</taxon>
        <taxon>Streptophyta</taxon>
        <taxon>Embryophyta</taxon>
        <taxon>Tracheophyta</taxon>
        <taxon>Spermatophyta</taxon>
        <taxon>Magnoliopsida</taxon>
        <taxon>Liliopsida</taxon>
        <taxon>Zingiberales</taxon>
        <taxon>Zingiberaceae</taxon>
        <taxon>Zingiber</taxon>
    </lineage>
</organism>
<evidence type="ECO:0000256" key="1">
    <source>
        <dbReference type="ARBA" id="ARBA00004613"/>
    </source>
</evidence>
<keyword evidence="4" id="KW-0677">Repeat</keyword>
<feature type="domain" description="Gnk2-homologous" evidence="7">
    <location>
        <begin position="172"/>
        <end position="278"/>
    </location>
</feature>
<keyword evidence="9" id="KW-1185">Reference proteome</keyword>
<dbReference type="EMBL" id="JACMSC010000003">
    <property type="protein sequence ID" value="KAG6528957.1"/>
    <property type="molecule type" value="Genomic_DNA"/>
</dbReference>
<comment type="caution">
    <text evidence="8">The sequence shown here is derived from an EMBL/GenBank/DDBJ whole genome shotgun (WGS) entry which is preliminary data.</text>
</comment>
<comment type="similarity">
    <text evidence="5">Belongs to the cysteine-rich repeat secretory protein family.</text>
</comment>
<dbReference type="GO" id="GO:0005576">
    <property type="term" value="C:extracellular region"/>
    <property type="evidence" value="ECO:0007669"/>
    <property type="project" value="UniProtKB-SubCell"/>
</dbReference>
<dbReference type="FunFam" id="3.30.430.20:FF:000002">
    <property type="entry name" value="Cysteine-rich receptor-like protein kinase 10"/>
    <property type="match status" value="1"/>
</dbReference>
<keyword evidence="2" id="KW-0964">Secreted</keyword>
<dbReference type="Pfam" id="PF01657">
    <property type="entry name" value="Stress-antifung"/>
    <property type="match status" value="2"/>
</dbReference>
<dbReference type="PANTHER" id="PTHR32411">
    <property type="entry name" value="CYSTEINE-RICH REPEAT SECRETORY PROTEIN 38-RELATED"/>
    <property type="match status" value="1"/>
</dbReference>
<sequence>MLTKDFLIHVSLSMSFSSAAWFNPSLQEFVNMGCHHKFSPSSSCLLSLLIVFHFGLAVAITPKLLWNYCPTDANYTAMSAFRTNLNLLLSSLSSSTAAAAGFYNDTVGRPPNQVYGLALCQGDLSFGDCQGCANASVQAITQECPKGMSSTIWYDICMLRYSNTNFFSAADTVYKVYERNVNNASDLQIFNQQLGNLMNSLATEAARSPSKLFAAGSANLTSFTKVYGLVQCTRDLSADDCYRCLLDSVGSIPSLCDGKQGCKVYGQSCRLRYEMAPFYNISATDVASSSPPSPVVPVSPPSSLPTGGNEGKMLENNVFGPYLNSSFSSHSHTPPLNHYFLITFLVTSIPS</sequence>
<evidence type="ECO:0000256" key="5">
    <source>
        <dbReference type="ARBA" id="ARBA00038515"/>
    </source>
</evidence>
<feature type="region of interest" description="Disordered" evidence="6">
    <location>
        <begin position="287"/>
        <end position="310"/>
    </location>
</feature>
<evidence type="ECO:0000256" key="6">
    <source>
        <dbReference type="SAM" id="MobiDB-lite"/>
    </source>
</evidence>